<name>A0AAV3RJI7_LITER</name>
<keyword evidence="1" id="KW-0132">Cell division</keyword>
<dbReference type="AlphaFoldDB" id="A0AAV3RJI7"/>
<dbReference type="PANTHER" id="PTHR10026">
    <property type="entry name" value="CYCLIN"/>
    <property type="match status" value="1"/>
</dbReference>
<dbReference type="Proteomes" id="UP001454036">
    <property type="component" value="Unassembled WGS sequence"/>
</dbReference>
<feature type="region of interest" description="Disordered" evidence="6">
    <location>
        <begin position="384"/>
        <end position="425"/>
    </location>
</feature>
<dbReference type="InterPro" id="IPR013763">
    <property type="entry name" value="Cyclin-like_dom"/>
</dbReference>
<comment type="similarity">
    <text evidence="4">Belongs to the cyclin family. Cyclin T subfamily.</text>
</comment>
<comment type="caution">
    <text evidence="8">The sequence shown here is derived from an EMBL/GenBank/DDBJ whole genome shotgun (WGS) entry which is preliminary data.</text>
</comment>
<evidence type="ECO:0000256" key="3">
    <source>
        <dbReference type="ARBA" id="ARBA00023306"/>
    </source>
</evidence>
<evidence type="ECO:0000256" key="4">
    <source>
        <dbReference type="ARBA" id="ARBA00061204"/>
    </source>
</evidence>
<dbReference type="GO" id="GO:0006357">
    <property type="term" value="P:regulation of transcription by RNA polymerase II"/>
    <property type="evidence" value="ECO:0007669"/>
    <property type="project" value="InterPro"/>
</dbReference>
<protein>
    <submittedName>
        <fullName evidence="8">Kinase activator</fullName>
    </submittedName>
</protein>
<dbReference type="InterPro" id="IPR036915">
    <property type="entry name" value="Cyclin-like_sf"/>
</dbReference>
<dbReference type="SMART" id="SM00385">
    <property type="entry name" value="CYCLIN"/>
    <property type="match status" value="2"/>
</dbReference>
<reference evidence="8 9" key="1">
    <citation type="submission" date="2024-01" db="EMBL/GenBank/DDBJ databases">
        <title>The complete chloroplast genome sequence of Lithospermum erythrorhizon: insights into the phylogenetic relationship among Boraginaceae species and the maternal lineages of purple gromwells.</title>
        <authorList>
            <person name="Okada T."/>
            <person name="Watanabe K."/>
        </authorList>
    </citation>
    <scope>NUCLEOTIDE SEQUENCE [LARGE SCALE GENOMIC DNA]</scope>
</reference>
<feature type="domain" description="Cyclin-like" evidence="7">
    <location>
        <begin position="54"/>
        <end position="156"/>
    </location>
</feature>
<dbReference type="GO" id="GO:0016538">
    <property type="term" value="F:cyclin-dependent protein serine/threonine kinase regulator activity"/>
    <property type="evidence" value="ECO:0007669"/>
    <property type="project" value="InterPro"/>
</dbReference>
<dbReference type="GO" id="GO:0051301">
    <property type="term" value="P:cell division"/>
    <property type="evidence" value="ECO:0007669"/>
    <property type="project" value="UniProtKB-KW"/>
</dbReference>
<keyword evidence="8" id="KW-0418">Kinase</keyword>
<sequence length="425" mass="48610">MFDMFLSGRKNMAMELLHSHKWYFTKEELENHSPSRKDGVSLESESHFRKLYCSFIQELGIELKVPQVTIATAMILCHRFYTRQSLAKNDWQIMAAVSMFLACKAEDTPRCTNDFVIVAYKLMYKWDPSAPQRIRQREIFVQQKDLLLVGERLLLAAVAFDLNVEQPYKSLVVALKKLDIPHKEIVKVAWNFVNDWLQTSLCLQFRPSYIAAGSVYLAAKLLKVKLPKLNGVPWWMQFDVSPKRMQDVLQQMNEILRLSQKQTPPPRVCGMKTGREIRSRQTMVNSSESCISSVKISNIGSHNAKSSCVQKLPSADINATKETEWSSSSISNQGSAISTVDDGVARPTAGECNRQPSCEIVRSDSKCNTIDVNHIKELMRKRKIDRRKESTKDMEDEINSESWIERELENGIEPSSSPSKKRKIL</sequence>
<dbReference type="InterPro" id="IPR004367">
    <property type="entry name" value="Cyclin_C-dom"/>
</dbReference>
<dbReference type="InterPro" id="IPR006671">
    <property type="entry name" value="Cyclin_N"/>
</dbReference>
<dbReference type="Pfam" id="PF02984">
    <property type="entry name" value="Cyclin_C"/>
    <property type="match status" value="1"/>
</dbReference>
<dbReference type="GO" id="GO:0016301">
    <property type="term" value="F:kinase activity"/>
    <property type="evidence" value="ECO:0007669"/>
    <property type="project" value="UniProtKB-KW"/>
</dbReference>
<gene>
    <name evidence="8" type="ORF">LIER_29539</name>
</gene>
<evidence type="ECO:0000313" key="9">
    <source>
        <dbReference type="Proteomes" id="UP001454036"/>
    </source>
</evidence>
<keyword evidence="9" id="KW-1185">Reference proteome</keyword>
<evidence type="ECO:0000256" key="5">
    <source>
        <dbReference type="RuleBase" id="RU000383"/>
    </source>
</evidence>
<feature type="region of interest" description="Disordered" evidence="6">
    <location>
        <begin position="323"/>
        <end position="342"/>
    </location>
</feature>
<dbReference type="Pfam" id="PF00134">
    <property type="entry name" value="Cyclin_N"/>
    <property type="match status" value="1"/>
</dbReference>
<feature type="domain" description="Cyclin-like" evidence="7">
    <location>
        <begin position="169"/>
        <end position="257"/>
    </location>
</feature>
<keyword evidence="3" id="KW-0131">Cell cycle</keyword>
<dbReference type="InterPro" id="IPR043198">
    <property type="entry name" value="Cyclin/Ssn8"/>
</dbReference>
<dbReference type="SUPFAM" id="SSF47954">
    <property type="entry name" value="Cyclin-like"/>
    <property type="match status" value="2"/>
</dbReference>
<evidence type="ECO:0000313" key="8">
    <source>
        <dbReference type="EMBL" id="GAA0176569.1"/>
    </source>
</evidence>
<proteinExistence type="inferred from homology"/>
<dbReference type="FunFam" id="1.10.472.10:FF:000081">
    <property type="entry name" value="Cyclin family protein"/>
    <property type="match status" value="1"/>
</dbReference>
<feature type="compositionally biased region" description="Low complexity" evidence="6">
    <location>
        <begin position="326"/>
        <end position="338"/>
    </location>
</feature>
<organism evidence="8 9">
    <name type="scientific">Lithospermum erythrorhizon</name>
    <name type="common">Purple gromwell</name>
    <name type="synonym">Lithospermum officinale var. erythrorhizon</name>
    <dbReference type="NCBI Taxonomy" id="34254"/>
    <lineage>
        <taxon>Eukaryota</taxon>
        <taxon>Viridiplantae</taxon>
        <taxon>Streptophyta</taxon>
        <taxon>Embryophyta</taxon>
        <taxon>Tracheophyta</taxon>
        <taxon>Spermatophyta</taxon>
        <taxon>Magnoliopsida</taxon>
        <taxon>eudicotyledons</taxon>
        <taxon>Gunneridae</taxon>
        <taxon>Pentapetalae</taxon>
        <taxon>asterids</taxon>
        <taxon>lamiids</taxon>
        <taxon>Boraginales</taxon>
        <taxon>Boraginaceae</taxon>
        <taxon>Boraginoideae</taxon>
        <taxon>Lithospermeae</taxon>
        <taxon>Lithospermum</taxon>
    </lineage>
</organism>
<dbReference type="Gene3D" id="1.10.472.10">
    <property type="entry name" value="Cyclin-like"/>
    <property type="match status" value="2"/>
</dbReference>
<dbReference type="EMBL" id="BAABME010010207">
    <property type="protein sequence ID" value="GAA0176569.1"/>
    <property type="molecule type" value="Genomic_DNA"/>
</dbReference>
<accession>A0AAV3RJI7</accession>
<keyword evidence="8" id="KW-0808">Transferase</keyword>
<evidence type="ECO:0000256" key="6">
    <source>
        <dbReference type="SAM" id="MobiDB-lite"/>
    </source>
</evidence>
<keyword evidence="2 5" id="KW-0195">Cyclin</keyword>
<evidence type="ECO:0000256" key="2">
    <source>
        <dbReference type="ARBA" id="ARBA00023127"/>
    </source>
</evidence>
<evidence type="ECO:0000259" key="7">
    <source>
        <dbReference type="SMART" id="SM00385"/>
    </source>
</evidence>
<evidence type="ECO:0000256" key="1">
    <source>
        <dbReference type="ARBA" id="ARBA00022618"/>
    </source>
</evidence>